<reference evidence="3 4" key="1">
    <citation type="submission" date="2024-01" db="EMBL/GenBank/DDBJ databases">
        <title>Genome assemblies of Stephania.</title>
        <authorList>
            <person name="Yang L."/>
        </authorList>
    </citation>
    <scope>NUCLEOTIDE SEQUENCE [LARGE SCALE GENOMIC DNA]</scope>
    <source>
        <strain evidence="3">YNDBR</strain>
        <tissue evidence="3">Leaf</tissue>
    </source>
</reference>
<gene>
    <name evidence="3" type="ORF">Syun_013894</name>
</gene>
<keyword evidence="2" id="KW-1133">Transmembrane helix</keyword>
<dbReference type="InterPro" id="IPR007157">
    <property type="entry name" value="PspA_VIPP1"/>
</dbReference>
<accession>A0AAP0JIH3</accession>
<feature type="transmembrane region" description="Helical" evidence="2">
    <location>
        <begin position="62"/>
        <end position="82"/>
    </location>
</feature>
<keyword evidence="2" id="KW-0472">Membrane</keyword>
<comment type="caution">
    <text evidence="3">The sequence shown here is derived from an EMBL/GenBank/DDBJ whole genome shotgun (WGS) entry which is preliminary data.</text>
</comment>
<evidence type="ECO:0000313" key="3">
    <source>
        <dbReference type="EMBL" id="KAK9134564.1"/>
    </source>
</evidence>
<dbReference type="EMBL" id="JBBNAF010000006">
    <property type="protein sequence ID" value="KAK9134564.1"/>
    <property type="molecule type" value="Genomic_DNA"/>
</dbReference>
<dbReference type="PANTHER" id="PTHR31088">
    <property type="entry name" value="MEMBRANE-ASSOCIATED PROTEIN VIPP1, CHLOROPLASTIC"/>
    <property type="match status" value="1"/>
</dbReference>
<evidence type="ECO:0000256" key="1">
    <source>
        <dbReference type="ARBA" id="ARBA00043985"/>
    </source>
</evidence>
<sequence>MSVEVVDGNPYSRLMALQRMGIVENYERIREFSVAIVLLESKIQKARSKKDTLRARAQSTKFVLTSISGLMLLLVLNFSSLVKWFRKTDASLVFGYFRTATKVSEMLGNVNTSSALFAFEKMEEKGRAFRY</sequence>
<comment type="similarity">
    <text evidence="1">Belongs to the PspA/Vipp/IM30 family.</text>
</comment>
<dbReference type="Proteomes" id="UP001420932">
    <property type="component" value="Unassembled WGS sequence"/>
</dbReference>
<dbReference type="AlphaFoldDB" id="A0AAP0JIH3"/>
<evidence type="ECO:0000256" key="2">
    <source>
        <dbReference type="SAM" id="Phobius"/>
    </source>
</evidence>
<protein>
    <submittedName>
        <fullName evidence="3">Uncharacterized protein</fullName>
    </submittedName>
</protein>
<dbReference type="PANTHER" id="PTHR31088:SF6">
    <property type="entry name" value="PHAGE SHOCK PROTEIN A"/>
    <property type="match status" value="1"/>
</dbReference>
<keyword evidence="2" id="KW-0812">Transmembrane</keyword>
<name>A0AAP0JIH3_9MAGN</name>
<organism evidence="3 4">
    <name type="scientific">Stephania yunnanensis</name>
    <dbReference type="NCBI Taxonomy" id="152371"/>
    <lineage>
        <taxon>Eukaryota</taxon>
        <taxon>Viridiplantae</taxon>
        <taxon>Streptophyta</taxon>
        <taxon>Embryophyta</taxon>
        <taxon>Tracheophyta</taxon>
        <taxon>Spermatophyta</taxon>
        <taxon>Magnoliopsida</taxon>
        <taxon>Ranunculales</taxon>
        <taxon>Menispermaceae</taxon>
        <taxon>Menispermoideae</taxon>
        <taxon>Cissampelideae</taxon>
        <taxon>Stephania</taxon>
    </lineage>
</organism>
<evidence type="ECO:0000313" key="4">
    <source>
        <dbReference type="Proteomes" id="UP001420932"/>
    </source>
</evidence>
<keyword evidence="4" id="KW-1185">Reference proteome</keyword>
<proteinExistence type="inferred from homology"/>